<organism evidence="2 3">
    <name type="scientific">Globodera rostochiensis</name>
    <name type="common">Golden nematode worm</name>
    <name type="synonym">Heterodera rostochiensis</name>
    <dbReference type="NCBI Taxonomy" id="31243"/>
    <lineage>
        <taxon>Eukaryota</taxon>
        <taxon>Metazoa</taxon>
        <taxon>Ecdysozoa</taxon>
        <taxon>Nematoda</taxon>
        <taxon>Chromadorea</taxon>
        <taxon>Rhabditida</taxon>
        <taxon>Tylenchina</taxon>
        <taxon>Tylenchomorpha</taxon>
        <taxon>Tylenchoidea</taxon>
        <taxon>Heteroderidae</taxon>
        <taxon>Heteroderinae</taxon>
        <taxon>Globodera</taxon>
    </lineage>
</organism>
<name>A0A914H9P9_GLORO</name>
<dbReference type="Proteomes" id="UP000887572">
    <property type="component" value="Unplaced"/>
</dbReference>
<proteinExistence type="predicted"/>
<accession>A0A914H9P9</accession>
<evidence type="ECO:0000313" key="2">
    <source>
        <dbReference type="Proteomes" id="UP000887572"/>
    </source>
</evidence>
<dbReference type="WBParaSite" id="Gr19_v10_g15344.t1">
    <property type="protein sequence ID" value="Gr19_v10_g15344.t1"/>
    <property type="gene ID" value="Gr19_v10_g15344"/>
</dbReference>
<reference evidence="3" key="1">
    <citation type="submission" date="2022-11" db="UniProtKB">
        <authorList>
            <consortium name="WormBaseParasite"/>
        </authorList>
    </citation>
    <scope>IDENTIFICATION</scope>
</reference>
<evidence type="ECO:0000313" key="3">
    <source>
        <dbReference type="WBParaSite" id="Gr19_v10_g15344.t1"/>
    </source>
</evidence>
<dbReference type="AlphaFoldDB" id="A0A914H9P9"/>
<feature type="compositionally biased region" description="Polar residues" evidence="1">
    <location>
        <begin position="1"/>
        <end position="20"/>
    </location>
</feature>
<protein>
    <submittedName>
        <fullName evidence="3">U1-type domain-containing protein</fullName>
    </submittedName>
</protein>
<keyword evidence="2" id="KW-1185">Reference proteome</keyword>
<sequence length="274" mass="31860">MEQEQYNPLVNPNPSTSATNDEQHFSSAEEVDSDQILLSDEYERNRSCKDEYQFFCKACDQNLKFRKAGARAITDHVGTEKHKKNVAVLNANAPMTDFVKQKSKPKLPLPALIKHLNALKQRLNLSLNEEFYGEETMDLLRKLEQNGAAIEVRKLKRAFKQFYANSQKYLEDWSEQFLEASEVVGDWVIFESEPTLEKVRKAYKHFCGTTAEELDALFGEVAELQQIMKQFEDTGGNDQTVDEKWTTIFKNRNFSFLWLKTSKRMSATEWERLF</sequence>
<feature type="region of interest" description="Disordered" evidence="1">
    <location>
        <begin position="1"/>
        <end position="32"/>
    </location>
</feature>
<evidence type="ECO:0000256" key="1">
    <source>
        <dbReference type="SAM" id="MobiDB-lite"/>
    </source>
</evidence>